<evidence type="ECO:0000313" key="4">
    <source>
        <dbReference type="Proteomes" id="UP001597201"/>
    </source>
</evidence>
<evidence type="ECO:0000313" key="3">
    <source>
        <dbReference type="EMBL" id="MFD1316155.1"/>
    </source>
</evidence>
<dbReference type="InterPro" id="IPR019734">
    <property type="entry name" value="TPR_rpt"/>
</dbReference>
<dbReference type="Gene3D" id="1.25.40.10">
    <property type="entry name" value="Tetratricopeptide repeat domain"/>
    <property type="match status" value="2"/>
</dbReference>
<feature type="repeat" description="TPR" evidence="1">
    <location>
        <begin position="227"/>
        <end position="260"/>
    </location>
</feature>
<dbReference type="EMBL" id="JBHTMY010000003">
    <property type="protein sequence ID" value="MFD1316155.1"/>
    <property type="molecule type" value="Genomic_DNA"/>
</dbReference>
<dbReference type="PROSITE" id="PS50293">
    <property type="entry name" value="TPR_REGION"/>
    <property type="match status" value="1"/>
</dbReference>
<evidence type="ECO:0000256" key="2">
    <source>
        <dbReference type="SAM" id="SignalP"/>
    </source>
</evidence>
<sequence>MKKTFMMLVMMMISLATFAQKNELKAADKAIKSGDYATAKTAIEQLEGMVGSMDDKTKANFYYLQFMTYGGLAKTSAEYYDKTAEAYSNLVSTESNVKGSKYTDLAASELNTLVSDISAKGIADYQNGDYTKSKKELHEVFALSPKDTVFLEYAANAAYLDKDYDLALEYFTTLKDLGYTGITTEYSAMNTETNEREVFASKAEMDLMKKSKNYTDFKISNTESKRPTIIKNIAFTYVEQGDAEKAIAAVQDARKVDPKDVGLILTEANLHIKLGQKEEFAKLMEEAISLDPNNHVLYYNLGVISAEQGDMEKAKGYYKKAIELDPNYTDAYINLGSAMLDADKVLVEQMNQNLSNFKKYDEIKAKQVALYKEVIPVYEKANSIKPNDKDIVRTLMSLYENTENDDKYKEMRAIYDSLN</sequence>
<dbReference type="InterPro" id="IPR011990">
    <property type="entry name" value="TPR-like_helical_dom_sf"/>
</dbReference>
<dbReference type="SUPFAM" id="SSF48452">
    <property type="entry name" value="TPR-like"/>
    <property type="match status" value="2"/>
</dbReference>
<dbReference type="PANTHER" id="PTHR44216:SF3">
    <property type="entry name" value="PROTEIN O-MANNOSYL-TRANSFERASE TMTC2"/>
    <property type="match status" value="1"/>
</dbReference>
<dbReference type="PROSITE" id="PS50005">
    <property type="entry name" value="TPR"/>
    <property type="match status" value="2"/>
</dbReference>
<dbReference type="Pfam" id="PF13432">
    <property type="entry name" value="TPR_16"/>
    <property type="match status" value="1"/>
</dbReference>
<evidence type="ECO:0000256" key="1">
    <source>
        <dbReference type="PROSITE-ProRule" id="PRU00339"/>
    </source>
</evidence>
<keyword evidence="4" id="KW-1185">Reference proteome</keyword>
<keyword evidence="2" id="KW-0732">Signal</keyword>
<dbReference type="Pfam" id="PF00515">
    <property type="entry name" value="TPR_1"/>
    <property type="match status" value="1"/>
</dbReference>
<dbReference type="Proteomes" id="UP001597201">
    <property type="component" value="Unassembled WGS sequence"/>
</dbReference>
<name>A0ABW3Y408_9FLAO</name>
<accession>A0ABW3Y408</accession>
<proteinExistence type="predicted"/>
<feature type="chain" id="PRO_5046165303" evidence="2">
    <location>
        <begin position="22"/>
        <end position="419"/>
    </location>
</feature>
<dbReference type="SMART" id="SM00028">
    <property type="entry name" value="TPR"/>
    <property type="match status" value="4"/>
</dbReference>
<dbReference type="RefSeq" id="WP_377178966.1">
    <property type="nucleotide sequence ID" value="NZ_JBHTMY010000003.1"/>
</dbReference>
<comment type="caution">
    <text evidence="3">The sequence shown here is derived from an EMBL/GenBank/DDBJ whole genome shotgun (WGS) entry which is preliminary data.</text>
</comment>
<gene>
    <name evidence="3" type="ORF">ACFQ39_11045</name>
</gene>
<feature type="repeat" description="TPR" evidence="1">
    <location>
        <begin position="295"/>
        <end position="328"/>
    </location>
</feature>
<dbReference type="Pfam" id="PF13181">
    <property type="entry name" value="TPR_8"/>
    <property type="match status" value="1"/>
</dbReference>
<organism evidence="3 4">
    <name type="scientific">Namhaeicola litoreus</name>
    <dbReference type="NCBI Taxonomy" id="1052145"/>
    <lineage>
        <taxon>Bacteria</taxon>
        <taxon>Pseudomonadati</taxon>
        <taxon>Bacteroidota</taxon>
        <taxon>Flavobacteriia</taxon>
        <taxon>Flavobacteriales</taxon>
        <taxon>Flavobacteriaceae</taxon>
        <taxon>Namhaeicola</taxon>
    </lineage>
</organism>
<protein>
    <submittedName>
        <fullName evidence="3">Tetratricopeptide repeat protein</fullName>
    </submittedName>
</protein>
<keyword evidence="1" id="KW-0802">TPR repeat</keyword>
<dbReference type="InterPro" id="IPR052384">
    <property type="entry name" value="TMTC_O-mannosyltransferase"/>
</dbReference>
<dbReference type="PANTHER" id="PTHR44216">
    <property type="entry name" value="PROTEIN O-MANNOSYL-TRANSFERASE TMTC2"/>
    <property type="match status" value="1"/>
</dbReference>
<feature type="signal peptide" evidence="2">
    <location>
        <begin position="1"/>
        <end position="21"/>
    </location>
</feature>
<reference evidence="4" key="1">
    <citation type="journal article" date="2019" name="Int. J. Syst. Evol. Microbiol.">
        <title>The Global Catalogue of Microorganisms (GCM) 10K type strain sequencing project: providing services to taxonomists for standard genome sequencing and annotation.</title>
        <authorList>
            <consortium name="The Broad Institute Genomics Platform"/>
            <consortium name="The Broad Institute Genome Sequencing Center for Infectious Disease"/>
            <person name="Wu L."/>
            <person name="Ma J."/>
        </authorList>
    </citation>
    <scope>NUCLEOTIDE SEQUENCE [LARGE SCALE GENOMIC DNA]</scope>
    <source>
        <strain evidence="4">CCUG 61485</strain>
    </source>
</reference>